<gene>
    <name evidence="8" type="ORF">RB653_006301</name>
</gene>
<evidence type="ECO:0000313" key="9">
    <source>
        <dbReference type="Proteomes" id="UP001344447"/>
    </source>
</evidence>
<dbReference type="InterPro" id="IPR001179">
    <property type="entry name" value="PPIase_FKBP_dom"/>
</dbReference>
<dbReference type="PANTHER" id="PTHR45779:SF7">
    <property type="entry name" value="PEPTIDYLPROLYL ISOMERASE"/>
    <property type="match status" value="1"/>
</dbReference>
<name>A0AAN7UE91_9MYCE</name>
<dbReference type="Pfam" id="PF00254">
    <property type="entry name" value="FKBP_C"/>
    <property type="match status" value="1"/>
</dbReference>
<dbReference type="Proteomes" id="UP001344447">
    <property type="component" value="Unassembled WGS sequence"/>
</dbReference>
<dbReference type="AlphaFoldDB" id="A0AAN7UE91"/>
<dbReference type="SUPFAM" id="SSF54534">
    <property type="entry name" value="FKBP-like"/>
    <property type="match status" value="1"/>
</dbReference>
<dbReference type="GO" id="GO:0005783">
    <property type="term" value="C:endoplasmic reticulum"/>
    <property type="evidence" value="ECO:0007669"/>
    <property type="project" value="TreeGrafter"/>
</dbReference>
<feature type="signal peptide" evidence="6">
    <location>
        <begin position="1"/>
        <end position="20"/>
    </location>
</feature>
<evidence type="ECO:0000256" key="1">
    <source>
        <dbReference type="ARBA" id="ARBA00000971"/>
    </source>
</evidence>
<dbReference type="FunFam" id="3.10.50.40:FF:000006">
    <property type="entry name" value="Peptidyl-prolyl cis-trans isomerase"/>
    <property type="match status" value="1"/>
</dbReference>
<dbReference type="EMBL" id="JAVFKY010000001">
    <property type="protein sequence ID" value="KAK5584685.1"/>
    <property type="molecule type" value="Genomic_DNA"/>
</dbReference>
<comment type="caution">
    <text evidence="8">The sequence shown here is derived from an EMBL/GenBank/DDBJ whole genome shotgun (WGS) entry which is preliminary data.</text>
</comment>
<accession>A0AAN7UE91</accession>
<evidence type="ECO:0000256" key="4">
    <source>
        <dbReference type="ARBA" id="ARBA00023235"/>
    </source>
</evidence>
<dbReference type="Gene3D" id="3.10.50.40">
    <property type="match status" value="1"/>
</dbReference>
<feature type="chain" id="PRO_5042844567" description="peptidylprolyl isomerase" evidence="6">
    <location>
        <begin position="21"/>
        <end position="133"/>
    </location>
</feature>
<keyword evidence="9" id="KW-1185">Reference proteome</keyword>
<evidence type="ECO:0000256" key="5">
    <source>
        <dbReference type="PROSITE-ProRule" id="PRU00277"/>
    </source>
</evidence>
<proteinExistence type="predicted"/>
<evidence type="ECO:0000256" key="6">
    <source>
        <dbReference type="SAM" id="SignalP"/>
    </source>
</evidence>
<evidence type="ECO:0000313" key="8">
    <source>
        <dbReference type="EMBL" id="KAK5584685.1"/>
    </source>
</evidence>
<dbReference type="GO" id="GO:0003755">
    <property type="term" value="F:peptidyl-prolyl cis-trans isomerase activity"/>
    <property type="evidence" value="ECO:0007669"/>
    <property type="project" value="UniProtKB-KW"/>
</dbReference>
<keyword evidence="6" id="KW-0732">Signal</keyword>
<evidence type="ECO:0000256" key="2">
    <source>
        <dbReference type="ARBA" id="ARBA00013194"/>
    </source>
</evidence>
<dbReference type="InterPro" id="IPR044609">
    <property type="entry name" value="FKBP2/11"/>
</dbReference>
<dbReference type="PANTHER" id="PTHR45779">
    <property type="entry name" value="PEPTIDYLPROLYL ISOMERASE"/>
    <property type="match status" value="1"/>
</dbReference>
<dbReference type="InterPro" id="IPR046357">
    <property type="entry name" value="PPIase_dom_sf"/>
</dbReference>
<comment type="catalytic activity">
    <reaction evidence="1 5">
        <text>[protein]-peptidylproline (omega=180) = [protein]-peptidylproline (omega=0)</text>
        <dbReference type="Rhea" id="RHEA:16237"/>
        <dbReference type="Rhea" id="RHEA-COMP:10747"/>
        <dbReference type="Rhea" id="RHEA-COMP:10748"/>
        <dbReference type="ChEBI" id="CHEBI:83833"/>
        <dbReference type="ChEBI" id="CHEBI:83834"/>
        <dbReference type="EC" id="5.2.1.8"/>
    </reaction>
</comment>
<evidence type="ECO:0000259" key="7">
    <source>
        <dbReference type="PROSITE" id="PS50059"/>
    </source>
</evidence>
<keyword evidence="3 5" id="KW-0697">Rotamase</keyword>
<organism evidence="8 9">
    <name type="scientific">Dictyostelium firmibasis</name>
    <dbReference type="NCBI Taxonomy" id="79012"/>
    <lineage>
        <taxon>Eukaryota</taxon>
        <taxon>Amoebozoa</taxon>
        <taxon>Evosea</taxon>
        <taxon>Eumycetozoa</taxon>
        <taxon>Dictyostelia</taxon>
        <taxon>Dictyosteliales</taxon>
        <taxon>Dictyosteliaceae</taxon>
        <taxon>Dictyostelium</taxon>
    </lineage>
</organism>
<protein>
    <recommendedName>
        <fullName evidence="2 5">peptidylprolyl isomerase</fullName>
        <ecNumber evidence="2 5">5.2.1.8</ecNumber>
    </recommendedName>
</protein>
<dbReference type="PROSITE" id="PS50059">
    <property type="entry name" value="FKBP_PPIASE"/>
    <property type="match status" value="1"/>
</dbReference>
<sequence>MKLLYCLLLIVLVLVGLSSGAKPSDKLQIGVKYRPDECTLKTKKGDKLQIHYTGTLLNGEKFDSSVDRGTPFEFTLGVGQVIKGWDQGVLGMCVGEKRKLTIPPSLGYGEKGAGGKIPGNSHLVFEVELIGIN</sequence>
<dbReference type="EC" id="5.2.1.8" evidence="2 5"/>
<reference evidence="8 9" key="1">
    <citation type="submission" date="2023-11" db="EMBL/GenBank/DDBJ databases">
        <title>Dfirmibasis_genome.</title>
        <authorList>
            <person name="Edelbroek B."/>
            <person name="Kjellin J."/>
            <person name="Jerlstrom-Hultqvist J."/>
            <person name="Soderbom F."/>
        </authorList>
    </citation>
    <scope>NUCLEOTIDE SEQUENCE [LARGE SCALE GENOMIC DNA]</scope>
    <source>
        <strain evidence="8 9">TNS-C-14</strain>
    </source>
</reference>
<keyword evidence="4 5" id="KW-0413">Isomerase</keyword>
<feature type="domain" description="PPIase FKBP-type" evidence="7">
    <location>
        <begin position="45"/>
        <end position="133"/>
    </location>
</feature>
<evidence type="ECO:0000256" key="3">
    <source>
        <dbReference type="ARBA" id="ARBA00023110"/>
    </source>
</evidence>